<dbReference type="InterPro" id="IPR036397">
    <property type="entry name" value="RNaseH_sf"/>
</dbReference>
<keyword evidence="9" id="KW-0378">Hydrolase</keyword>
<keyword evidence="14" id="KW-1185">Reference proteome</keyword>
<dbReference type="PROSITE" id="PS50879">
    <property type="entry name" value="RNASE_H_1"/>
    <property type="match status" value="1"/>
</dbReference>
<evidence type="ECO:0000256" key="10">
    <source>
        <dbReference type="ARBA" id="ARBA00022842"/>
    </source>
</evidence>
<evidence type="ECO:0000256" key="7">
    <source>
        <dbReference type="ARBA" id="ARBA00022723"/>
    </source>
</evidence>
<evidence type="ECO:0000256" key="4">
    <source>
        <dbReference type="ARBA" id="ARBA00011245"/>
    </source>
</evidence>
<dbReference type="AlphaFoldDB" id="A0A1C3UMA2"/>
<keyword evidence="7" id="KW-0479">Metal-binding</keyword>
<evidence type="ECO:0000259" key="12">
    <source>
        <dbReference type="PROSITE" id="PS50879"/>
    </source>
</evidence>
<feature type="region of interest" description="Disordered" evidence="11">
    <location>
        <begin position="62"/>
        <end position="102"/>
    </location>
</feature>
<comment type="catalytic activity">
    <reaction evidence="1">
        <text>Endonucleolytic cleavage to 5'-phosphomonoester.</text>
        <dbReference type="EC" id="3.1.26.4"/>
    </reaction>
</comment>
<gene>
    <name evidence="13" type="ORF">GA0061100_102641</name>
</gene>
<dbReference type="Pfam" id="PF00075">
    <property type="entry name" value="RNase_H"/>
    <property type="match status" value="1"/>
</dbReference>
<dbReference type="GO" id="GO:0043137">
    <property type="term" value="P:DNA replication, removal of RNA primer"/>
    <property type="evidence" value="ECO:0007669"/>
    <property type="project" value="TreeGrafter"/>
</dbReference>
<keyword evidence="6" id="KW-0540">Nuclease</keyword>
<dbReference type="InterPro" id="IPR012337">
    <property type="entry name" value="RNaseH-like_sf"/>
</dbReference>
<dbReference type="EMBL" id="FMAC01000002">
    <property type="protein sequence ID" value="SCB16593.1"/>
    <property type="molecule type" value="Genomic_DNA"/>
</dbReference>
<dbReference type="GO" id="GO:0046872">
    <property type="term" value="F:metal ion binding"/>
    <property type="evidence" value="ECO:0007669"/>
    <property type="project" value="UniProtKB-KW"/>
</dbReference>
<evidence type="ECO:0000256" key="6">
    <source>
        <dbReference type="ARBA" id="ARBA00022722"/>
    </source>
</evidence>
<dbReference type="InterPro" id="IPR022892">
    <property type="entry name" value="RNaseHI"/>
</dbReference>
<evidence type="ECO:0000313" key="13">
    <source>
        <dbReference type="EMBL" id="SCB16593.1"/>
    </source>
</evidence>
<feature type="compositionally biased region" description="Low complexity" evidence="11">
    <location>
        <begin position="83"/>
        <end position="93"/>
    </location>
</feature>
<dbReference type="Proteomes" id="UP000186228">
    <property type="component" value="Unassembled WGS sequence"/>
</dbReference>
<feature type="compositionally biased region" description="Polar residues" evidence="11">
    <location>
        <begin position="67"/>
        <end position="82"/>
    </location>
</feature>
<dbReference type="GO" id="GO:0004523">
    <property type="term" value="F:RNA-DNA hybrid ribonuclease activity"/>
    <property type="evidence" value="ECO:0007669"/>
    <property type="project" value="UniProtKB-EC"/>
</dbReference>
<dbReference type="EC" id="3.1.26.4" evidence="5"/>
<dbReference type="InterPro" id="IPR050092">
    <property type="entry name" value="RNase_H"/>
</dbReference>
<reference evidence="14" key="1">
    <citation type="submission" date="2016-08" db="EMBL/GenBank/DDBJ databases">
        <authorList>
            <person name="Varghese N."/>
            <person name="Submissions Spin"/>
        </authorList>
    </citation>
    <scope>NUCLEOTIDE SEQUENCE [LARGE SCALE GENOMIC DNA]</scope>
    <source>
        <strain evidence="14">CCBAU 57015</strain>
    </source>
</reference>
<evidence type="ECO:0000256" key="5">
    <source>
        <dbReference type="ARBA" id="ARBA00012180"/>
    </source>
</evidence>
<comment type="subunit">
    <text evidence="4">Monomer.</text>
</comment>
<comment type="cofactor">
    <cofactor evidence="2">
        <name>Mg(2+)</name>
        <dbReference type="ChEBI" id="CHEBI:18420"/>
    </cofactor>
</comment>
<dbReference type="STRING" id="52131.GA0061100_102641"/>
<sequence length="295" mass="32394">MYIWPEGLERLAAYLRKRQVDIHAFKTARQAAWIAQKLLKTRIKFQEDLYMTLREIQKAVPEKDTDALSTPHNRNGTANREMSSSAAPAPSAAKRSKRGKHVARVDKVNQVPDTSFGVHIFCDGACEPNPGSGGWGVVVYRDGLEVAALSGGLGETTNNVMEMTGMLEAVQWLIDHFLKDQAATIWCDSQYVVNGCNIWRHNWKKNGWSRKGPAATKPETGVVKNLELWQAIDEALNKCSELTVAWVKGHVGIEGNERADELSVIGRRKAMETAASEGCPQTLPSDAPSLVAGAA</sequence>
<dbReference type="Gene3D" id="3.30.420.10">
    <property type="entry name" value="Ribonuclease H-like superfamily/Ribonuclease H"/>
    <property type="match status" value="1"/>
</dbReference>
<dbReference type="GO" id="GO:0003676">
    <property type="term" value="F:nucleic acid binding"/>
    <property type="evidence" value="ECO:0007669"/>
    <property type="project" value="InterPro"/>
</dbReference>
<dbReference type="SUPFAM" id="SSF53098">
    <property type="entry name" value="Ribonuclease H-like"/>
    <property type="match status" value="1"/>
</dbReference>
<comment type="similarity">
    <text evidence="3">Belongs to the RNase H family.</text>
</comment>
<evidence type="ECO:0000256" key="3">
    <source>
        <dbReference type="ARBA" id="ARBA00005300"/>
    </source>
</evidence>
<evidence type="ECO:0000256" key="8">
    <source>
        <dbReference type="ARBA" id="ARBA00022759"/>
    </source>
</evidence>
<keyword evidence="10" id="KW-0460">Magnesium</keyword>
<evidence type="ECO:0000256" key="9">
    <source>
        <dbReference type="ARBA" id="ARBA00022801"/>
    </source>
</evidence>
<feature type="domain" description="RNase H type-1" evidence="12">
    <location>
        <begin position="114"/>
        <end position="268"/>
    </location>
</feature>
<protein>
    <recommendedName>
        <fullName evidence="5">ribonuclease H</fullName>
        <ecNumber evidence="5">3.1.26.4</ecNumber>
    </recommendedName>
</protein>
<evidence type="ECO:0000256" key="11">
    <source>
        <dbReference type="SAM" id="MobiDB-lite"/>
    </source>
</evidence>
<dbReference type="CDD" id="cd09278">
    <property type="entry name" value="RNase_HI_prokaryote_like"/>
    <property type="match status" value="1"/>
</dbReference>
<feature type="region of interest" description="Disordered" evidence="11">
    <location>
        <begin position="275"/>
        <end position="295"/>
    </location>
</feature>
<accession>A0A1C3UMA2</accession>
<evidence type="ECO:0000256" key="2">
    <source>
        <dbReference type="ARBA" id="ARBA00001946"/>
    </source>
</evidence>
<name>A0A1C3UMA2_9HYPH</name>
<proteinExistence type="inferred from homology"/>
<dbReference type="PANTHER" id="PTHR10642:SF26">
    <property type="entry name" value="RIBONUCLEASE H1"/>
    <property type="match status" value="1"/>
</dbReference>
<keyword evidence="8" id="KW-0255">Endonuclease</keyword>
<organism evidence="13 14">
    <name type="scientific">Rhizobium hainanense</name>
    <dbReference type="NCBI Taxonomy" id="52131"/>
    <lineage>
        <taxon>Bacteria</taxon>
        <taxon>Pseudomonadati</taxon>
        <taxon>Pseudomonadota</taxon>
        <taxon>Alphaproteobacteria</taxon>
        <taxon>Hyphomicrobiales</taxon>
        <taxon>Rhizobiaceae</taxon>
        <taxon>Rhizobium/Agrobacterium group</taxon>
        <taxon>Rhizobium</taxon>
    </lineage>
</organism>
<dbReference type="InterPro" id="IPR002156">
    <property type="entry name" value="RNaseH_domain"/>
</dbReference>
<evidence type="ECO:0000313" key="14">
    <source>
        <dbReference type="Proteomes" id="UP000186228"/>
    </source>
</evidence>
<evidence type="ECO:0000256" key="1">
    <source>
        <dbReference type="ARBA" id="ARBA00000077"/>
    </source>
</evidence>
<dbReference type="PANTHER" id="PTHR10642">
    <property type="entry name" value="RIBONUCLEASE H1"/>
    <property type="match status" value="1"/>
</dbReference>